<keyword evidence="1" id="KW-1133">Transmembrane helix</keyword>
<feature type="transmembrane region" description="Helical" evidence="1">
    <location>
        <begin position="148"/>
        <end position="166"/>
    </location>
</feature>
<keyword evidence="1" id="KW-0472">Membrane</keyword>
<feature type="transmembrane region" description="Helical" evidence="1">
    <location>
        <begin position="269"/>
        <end position="289"/>
    </location>
</feature>
<dbReference type="GO" id="GO:0005886">
    <property type="term" value="C:plasma membrane"/>
    <property type="evidence" value="ECO:0007669"/>
    <property type="project" value="TreeGrafter"/>
</dbReference>
<organism evidence="2 3">
    <name type="scientific">Mycolicibacterium goodii</name>
    <name type="common">Mycobacterium goodii</name>
    <dbReference type="NCBI Taxonomy" id="134601"/>
    <lineage>
        <taxon>Bacteria</taxon>
        <taxon>Bacillati</taxon>
        <taxon>Actinomycetota</taxon>
        <taxon>Actinomycetes</taxon>
        <taxon>Mycobacteriales</taxon>
        <taxon>Mycobacteriaceae</taxon>
        <taxon>Mycolicibacterium</taxon>
    </lineage>
</organism>
<feature type="transmembrane region" description="Helical" evidence="1">
    <location>
        <begin position="295"/>
        <end position="314"/>
    </location>
</feature>
<feature type="transmembrane region" description="Helical" evidence="1">
    <location>
        <begin position="14"/>
        <end position="33"/>
    </location>
</feature>
<dbReference type="Pfam" id="PF04657">
    <property type="entry name" value="DMT_YdcZ"/>
    <property type="match status" value="2"/>
</dbReference>
<feature type="transmembrane region" description="Helical" evidence="1">
    <location>
        <begin position="112"/>
        <end position="136"/>
    </location>
</feature>
<keyword evidence="1" id="KW-0812">Transmembrane</keyword>
<dbReference type="Proteomes" id="UP000062255">
    <property type="component" value="Chromosome"/>
</dbReference>
<dbReference type="STRING" id="134601.AFA91_32740"/>
<dbReference type="PATRIC" id="fig|134601.6.peg.6779"/>
<evidence type="ECO:0008006" key="4">
    <source>
        <dbReference type="Google" id="ProtNLM"/>
    </source>
</evidence>
<evidence type="ECO:0000313" key="2">
    <source>
        <dbReference type="EMBL" id="AKS36820.1"/>
    </source>
</evidence>
<dbReference type="InterPro" id="IPR006750">
    <property type="entry name" value="YdcZ"/>
</dbReference>
<feature type="transmembrane region" description="Helical" evidence="1">
    <location>
        <begin position="87"/>
        <end position="106"/>
    </location>
</feature>
<dbReference type="EMBL" id="CP012150">
    <property type="protein sequence ID" value="AKS36820.1"/>
    <property type="molecule type" value="Genomic_DNA"/>
</dbReference>
<dbReference type="AlphaFoldDB" id="A0A0K0XHE9"/>
<reference evidence="2 3" key="1">
    <citation type="submission" date="2015-07" db="EMBL/GenBank/DDBJ databases">
        <title>Complete genome sequence of Mycobacterium goodii X7B, a facultative thermophilic biodesulfurizing bacterium.</title>
        <authorList>
            <person name="Yu B."/>
            <person name="Li F."/>
            <person name="Xu P."/>
        </authorList>
    </citation>
    <scope>NUCLEOTIDE SEQUENCE [LARGE SCALE GENOMIC DNA]</scope>
    <source>
        <strain evidence="2 3">X7B</strain>
    </source>
</reference>
<sequence>MTAHGGAVPRLRKWPAVVAAVLVSMLLPLQSWLNGELGHRVGDGTAAAALSLAAGLVAVTPFALLIPRQRRAWHALAIAVKERQVPSYCLLAGACGSVLVFVQSTAALVTGIAVFTVSVIAGQTLGGLVVDARGFARSPRRGLGTARLIGAGLVVAAAIISVFPLLVDAPNLFTVLLPVLGAVIAGFMLSLQKAMNGAVAAAAKSPVLATWVSFFVATAIPLFAWGVRSLAGAGSVHLPTQVWLYFGGLVGALFIGVAAVVVRRIGVLVLSMASVAGQLVGSIALDVFFPRGVSLSVLPTATGACLTLLAIAVATKARNS</sequence>
<protein>
    <recommendedName>
        <fullName evidence="4">EamA-like transporter family protein</fullName>
    </recommendedName>
</protein>
<accession>A0A0K0XHE9</accession>
<feature type="transmembrane region" description="Helical" evidence="1">
    <location>
        <begin position="172"/>
        <end position="191"/>
    </location>
</feature>
<proteinExistence type="predicted"/>
<feature type="transmembrane region" description="Helical" evidence="1">
    <location>
        <begin position="203"/>
        <end position="223"/>
    </location>
</feature>
<gene>
    <name evidence="2" type="ORF">AFA91_32740</name>
</gene>
<evidence type="ECO:0000256" key="1">
    <source>
        <dbReference type="SAM" id="Phobius"/>
    </source>
</evidence>
<dbReference type="PANTHER" id="PTHR34821">
    <property type="entry name" value="INNER MEMBRANE PROTEIN YDCZ"/>
    <property type="match status" value="1"/>
</dbReference>
<dbReference type="KEGG" id="mgo:AFA91_32740"/>
<feature type="transmembrane region" description="Helical" evidence="1">
    <location>
        <begin position="45"/>
        <end position="66"/>
    </location>
</feature>
<feature type="transmembrane region" description="Helical" evidence="1">
    <location>
        <begin position="243"/>
        <end position="262"/>
    </location>
</feature>
<dbReference type="PANTHER" id="PTHR34821:SF2">
    <property type="entry name" value="INNER MEMBRANE PROTEIN YDCZ"/>
    <property type="match status" value="1"/>
</dbReference>
<name>A0A0K0XHE9_MYCGD</name>
<evidence type="ECO:0000313" key="3">
    <source>
        <dbReference type="Proteomes" id="UP000062255"/>
    </source>
</evidence>